<reference evidence="2" key="1">
    <citation type="submission" date="2023-01" db="EMBL/GenBank/DDBJ databases">
        <title>The growth and conidiation of Purpureocillium lavendulum are regulated by nitrogen source and histone H3K14 acetylation.</title>
        <authorList>
            <person name="Tang P."/>
            <person name="Han J."/>
            <person name="Zhang C."/>
            <person name="Tang P."/>
            <person name="Qi F."/>
            <person name="Zhang K."/>
            <person name="Liang L."/>
        </authorList>
    </citation>
    <scope>NUCLEOTIDE SEQUENCE</scope>
    <source>
        <strain evidence="2">YMF1.00683</strain>
    </source>
</reference>
<feature type="compositionally biased region" description="Basic and acidic residues" evidence="1">
    <location>
        <begin position="44"/>
        <end position="56"/>
    </location>
</feature>
<name>A0AB34G076_9HYPO</name>
<proteinExistence type="predicted"/>
<dbReference type="Proteomes" id="UP001163105">
    <property type="component" value="Unassembled WGS sequence"/>
</dbReference>
<accession>A0AB34G076</accession>
<sequence length="201" mass="22567">MKFLQPAAPIVELKVAPQQQVSTADMSQPRVLEEVHAQILASLREMKTPDDQRDVSDVDSETTDEEPAPEAGPASAATKDPLSEQLHSVMDMMIEAIHSKEARGLDVAKTYQDKILNCVEKIGSRQTKEREAAGLRATEHVGRFRTLIRDAKAMVRENRQLRERAVEEVRRTVSERQELFNRAISSLEAVTQNEPDESEAH</sequence>
<gene>
    <name evidence="2" type="ORF">O9K51_03465</name>
</gene>
<feature type="compositionally biased region" description="Acidic residues" evidence="1">
    <location>
        <begin position="57"/>
        <end position="68"/>
    </location>
</feature>
<evidence type="ECO:0000256" key="1">
    <source>
        <dbReference type="SAM" id="MobiDB-lite"/>
    </source>
</evidence>
<protein>
    <submittedName>
        <fullName evidence="2">Fmi2 protein</fullName>
    </submittedName>
</protein>
<keyword evidence="3" id="KW-1185">Reference proteome</keyword>
<evidence type="ECO:0000313" key="2">
    <source>
        <dbReference type="EMBL" id="KAJ6445063.1"/>
    </source>
</evidence>
<organism evidence="2 3">
    <name type="scientific">Purpureocillium lavendulum</name>
    <dbReference type="NCBI Taxonomy" id="1247861"/>
    <lineage>
        <taxon>Eukaryota</taxon>
        <taxon>Fungi</taxon>
        <taxon>Dikarya</taxon>
        <taxon>Ascomycota</taxon>
        <taxon>Pezizomycotina</taxon>
        <taxon>Sordariomycetes</taxon>
        <taxon>Hypocreomycetidae</taxon>
        <taxon>Hypocreales</taxon>
        <taxon>Ophiocordycipitaceae</taxon>
        <taxon>Purpureocillium</taxon>
    </lineage>
</organism>
<comment type="caution">
    <text evidence="2">The sequence shown here is derived from an EMBL/GenBank/DDBJ whole genome shotgun (WGS) entry which is preliminary data.</text>
</comment>
<dbReference type="EMBL" id="JAQHRD010000002">
    <property type="protein sequence ID" value="KAJ6445063.1"/>
    <property type="molecule type" value="Genomic_DNA"/>
</dbReference>
<feature type="region of interest" description="Disordered" evidence="1">
    <location>
        <begin position="43"/>
        <end position="80"/>
    </location>
</feature>
<evidence type="ECO:0000313" key="3">
    <source>
        <dbReference type="Proteomes" id="UP001163105"/>
    </source>
</evidence>
<feature type="compositionally biased region" description="Low complexity" evidence="1">
    <location>
        <begin position="69"/>
        <end position="78"/>
    </location>
</feature>
<dbReference type="AlphaFoldDB" id="A0AB34G076"/>